<evidence type="ECO:0000313" key="4">
    <source>
        <dbReference type="EMBL" id="GAA4958993.1"/>
    </source>
</evidence>
<feature type="domain" description="Penicillin-binding protein transpeptidase" evidence="3">
    <location>
        <begin position="118"/>
        <end position="382"/>
    </location>
</feature>
<comment type="caution">
    <text evidence="4">The sequence shown here is derived from an EMBL/GenBank/DDBJ whole genome shotgun (WGS) entry which is preliminary data.</text>
</comment>
<evidence type="ECO:0000313" key="5">
    <source>
        <dbReference type="Proteomes" id="UP001500466"/>
    </source>
</evidence>
<feature type="transmembrane region" description="Helical" evidence="2">
    <location>
        <begin position="12"/>
        <end position="33"/>
    </location>
</feature>
<dbReference type="SUPFAM" id="SSF56601">
    <property type="entry name" value="beta-lactamase/transpeptidase-like"/>
    <property type="match status" value="1"/>
</dbReference>
<dbReference type="Proteomes" id="UP001500466">
    <property type="component" value="Unassembled WGS sequence"/>
</dbReference>
<evidence type="ECO:0000256" key="1">
    <source>
        <dbReference type="SAM" id="MobiDB-lite"/>
    </source>
</evidence>
<keyword evidence="5" id="KW-1185">Reference proteome</keyword>
<dbReference type="EMBL" id="BAABHS010000006">
    <property type="protein sequence ID" value="GAA4958993.1"/>
    <property type="molecule type" value="Genomic_DNA"/>
</dbReference>
<gene>
    <name evidence="4" type="ORF">GCM10023205_22260</name>
</gene>
<organism evidence="4 5">
    <name type="scientific">Yinghuangia aomiensis</name>
    <dbReference type="NCBI Taxonomy" id="676205"/>
    <lineage>
        <taxon>Bacteria</taxon>
        <taxon>Bacillati</taxon>
        <taxon>Actinomycetota</taxon>
        <taxon>Actinomycetes</taxon>
        <taxon>Kitasatosporales</taxon>
        <taxon>Streptomycetaceae</taxon>
        <taxon>Yinghuangia</taxon>
    </lineage>
</organism>
<dbReference type="Gene3D" id="3.40.710.10">
    <property type="entry name" value="DD-peptidase/beta-lactamase superfamily"/>
    <property type="match status" value="1"/>
</dbReference>
<dbReference type="InterPro" id="IPR050515">
    <property type="entry name" value="Beta-lactam/transpept"/>
</dbReference>
<keyword evidence="2" id="KW-0472">Membrane</keyword>
<reference evidence="5" key="1">
    <citation type="journal article" date="2019" name="Int. J. Syst. Evol. Microbiol.">
        <title>The Global Catalogue of Microorganisms (GCM) 10K type strain sequencing project: providing services to taxonomists for standard genome sequencing and annotation.</title>
        <authorList>
            <consortium name="The Broad Institute Genomics Platform"/>
            <consortium name="The Broad Institute Genome Sequencing Center for Infectious Disease"/>
            <person name="Wu L."/>
            <person name="Ma J."/>
        </authorList>
    </citation>
    <scope>NUCLEOTIDE SEQUENCE [LARGE SCALE GENOMIC DNA]</scope>
    <source>
        <strain evidence="5">JCM 17986</strain>
    </source>
</reference>
<feature type="region of interest" description="Disordered" evidence="1">
    <location>
        <begin position="41"/>
        <end position="100"/>
    </location>
</feature>
<evidence type="ECO:0000259" key="3">
    <source>
        <dbReference type="Pfam" id="PF00905"/>
    </source>
</evidence>
<dbReference type="Pfam" id="PF00905">
    <property type="entry name" value="Transpeptidase"/>
    <property type="match status" value="1"/>
</dbReference>
<evidence type="ECO:0000256" key="2">
    <source>
        <dbReference type="SAM" id="Phobius"/>
    </source>
</evidence>
<accession>A0ABP9H0W2</accession>
<dbReference type="RefSeq" id="WP_345675202.1">
    <property type="nucleotide sequence ID" value="NZ_BAABHS010000006.1"/>
</dbReference>
<keyword evidence="2" id="KW-1133">Transmembrane helix</keyword>
<dbReference type="PANTHER" id="PTHR30627">
    <property type="entry name" value="PEPTIDOGLYCAN D,D-TRANSPEPTIDASE"/>
    <property type="match status" value="1"/>
</dbReference>
<dbReference type="PANTHER" id="PTHR30627:SF24">
    <property type="entry name" value="PENICILLIN-BINDING PROTEIN 4B"/>
    <property type="match status" value="1"/>
</dbReference>
<feature type="compositionally biased region" description="Pro residues" evidence="1">
    <location>
        <begin position="56"/>
        <end position="68"/>
    </location>
</feature>
<protein>
    <recommendedName>
        <fullName evidence="3">Penicillin-binding protein transpeptidase domain-containing protein</fullName>
    </recommendedName>
</protein>
<dbReference type="InterPro" id="IPR012338">
    <property type="entry name" value="Beta-lactam/transpept-like"/>
</dbReference>
<feature type="compositionally biased region" description="Low complexity" evidence="1">
    <location>
        <begin position="69"/>
        <end position="91"/>
    </location>
</feature>
<proteinExistence type="predicted"/>
<dbReference type="InterPro" id="IPR001460">
    <property type="entry name" value="PCN-bd_Tpept"/>
</dbReference>
<keyword evidence="2" id="KW-0812">Transmembrane</keyword>
<feature type="compositionally biased region" description="Low complexity" evidence="1">
    <location>
        <begin position="45"/>
        <end position="55"/>
    </location>
</feature>
<sequence length="389" mass="38923">MSSRGFDGAKGMLGAVLGLLLIGAIAVGGLVGYRALSDGDNTGNASATAPATIPVSTPPPPTPTPAPTPTFTLPSPEPSATESASASPEPADTGPGSRTIDPELQAVAEAAVGDRNIALVALNVDNGEIVAITGQNDALSGATPPGSTFKIVTSALLLSKGIVSPNGSAPCPATSNVDGQPFHNVDNMAIPGATFRQDFARSCNTAFIEQRGKIGTGDLADFSSTYFGLNSNAWQVKPGLGTVDGKVPAAGSENEKAAQMIGQGRIQMNAMTMASVVATAITGEFHQPVLVRGGPVYSTKAKLPRSVTTAIRGMMADCATSGTAKDVFRGIPGVGAKTGTAEKGGDTTDGWMVAYRGKIAVAAYAPGGASGSKAAGPAVAEFLRAVPAN</sequence>
<name>A0ABP9H0W2_9ACTN</name>